<sequence length="118" mass="13315">MLNKVCVLTVRVPKLQESVDFYSNVLGFKVSKYYGAKIVSLEHDEIPIVLEESEDAYHNPKQNVLLGLISKDLDKDISHLKSKGVKILFDEARPCPPGRYNIIEDPAGNQIEIVEFSN</sequence>
<evidence type="ECO:0000313" key="2">
    <source>
        <dbReference type="EMBL" id="MBS4192675.1"/>
    </source>
</evidence>
<gene>
    <name evidence="2" type="ORF">KHA94_21270</name>
</gene>
<comment type="caution">
    <text evidence="2">The sequence shown here is derived from an EMBL/GenBank/DDBJ whole genome shotgun (WGS) entry which is preliminary data.</text>
</comment>
<dbReference type="InterPro" id="IPR037523">
    <property type="entry name" value="VOC_core"/>
</dbReference>
<keyword evidence="3" id="KW-1185">Reference proteome</keyword>
<accession>A0ABS5NXW6</accession>
<evidence type="ECO:0000313" key="3">
    <source>
        <dbReference type="Proteomes" id="UP000681027"/>
    </source>
</evidence>
<protein>
    <submittedName>
        <fullName evidence="2">VOC family protein</fullName>
    </submittedName>
</protein>
<feature type="domain" description="VOC" evidence="1">
    <location>
        <begin position="4"/>
        <end position="116"/>
    </location>
</feature>
<reference evidence="2 3" key="1">
    <citation type="submission" date="2021-05" db="EMBL/GenBank/DDBJ databases">
        <title>Novel Bacillus species.</title>
        <authorList>
            <person name="Liu G."/>
        </authorList>
    </citation>
    <scope>NUCLEOTIDE SEQUENCE [LARGE SCALE GENOMIC DNA]</scope>
    <source>
        <strain evidence="2 3">FJAT-49705</strain>
    </source>
</reference>
<dbReference type="InterPro" id="IPR029068">
    <property type="entry name" value="Glyas_Bleomycin-R_OHBP_Dase"/>
</dbReference>
<organism evidence="2 3">
    <name type="scientific">Cytobacillus citreus</name>
    <dbReference type="NCBI Taxonomy" id="2833586"/>
    <lineage>
        <taxon>Bacteria</taxon>
        <taxon>Bacillati</taxon>
        <taxon>Bacillota</taxon>
        <taxon>Bacilli</taxon>
        <taxon>Bacillales</taxon>
        <taxon>Bacillaceae</taxon>
        <taxon>Cytobacillus</taxon>
    </lineage>
</organism>
<dbReference type="PROSITE" id="PS51819">
    <property type="entry name" value="VOC"/>
    <property type="match status" value="1"/>
</dbReference>
<dbReference type="EMBL" id="JAGYPM010000005">
    <property type="protein sequence ID" value="MBS4192675.1"/>
    <property type="molecule type" value="Genomic_DNA"/>
</dbReference>
<proteinExistence type="predicted"/>
<dbReference type="Proteomes" id="UP000681027">
    <property type="component" value="Unassembled WGS sequence"/>
</dbReference>
<dbReference type="Gene3D" id="3.10.180.10">
    <property type="entry name" value="2,3-Dihydroxybiphenyl 1,2-Dioxygenase, domain 1"/>
    <property type="match status" value="1"/>
</dbReference>
<dbReference type="Pfam" id="PF00903">
    <property type="entry name" value="Glyoxalase"/>
    <property type="match status" value="1"/>
</dbReference>
<name>A0ABS5NXW6_9BACI</name>
<dbReference type="RefSeq" id="WP_213104125.1">
    <property type="nucleotide sequence ID" value="NZ_JAGYPM010000005.1"/>
</dbReference>
<dbReference type="SUPFAM" id="SSF54593">
    <property type="entry name" value="Glyoxalase/Bleomycin resistance protein/Dihydroxybiphenyl dioxygenase"/>
    <property type="match status" value="1"/>
</dbReference>
<evidence type="ECO:0000259" key="1">
    <source>
        <dbReference type="PROSITE" id="PS51819"/>
    </source>
</evidence>
<dbReference type="InterPro" id="IPR004360">
    <property type="entry name" value="Glyas_Fos-R_dOase_dom"/>
</dbReference>